<organism evidence="1">
    <name type="scientific">Pundamilia nyererei</name>
    <dbReference type="NCBI Taxonomy" id="303518"/>
    <lineage>
        <taxon>Eukaryota</taxon>
        <taxon>Metazoa</taxon>
        <taxon>Chordata</taxon>
        <taxon>Craniata</taxon>
        <taxon>Vertebrata</taxon>
        <taxon>Euteleostomi</taxon>
        <taxon>Actinopterygii</taxon>
        <taxon>Neopterygii</taxon>
        <taxon>Teleostei</taxon>
        <taxon>Neoteleostei</taxon>
        <taxon>Acanthomorphata</taxon>
        <taxon>Ovalentaria</taxon>
        <taxon>Cichlomorphae</taxon>
        <taxon>Cichliformes</taxon>
        <taxon>Cichlidae</taxon>
        <taxon>African cichlids</taxon>
        <taxon>Pseudocrenilabrinae</taxon>
        <taxon>Haplochromini</taxon>
        <taxon>Pundamilia</taxon>
    </lineage>
</organism>
<protein>
    <recommendedName>
        <fullName evidence="2">Ig-like domain-containing protein</fullName>
    </recommendedName>
</protein>
<reference evidence="1" key="1">
    <citation type="submission" date="2023-09" db="UniProtKB">
        <authorList>
            <consortium name="Ensembl"/>
        </authorList>
    </citation>
    <scope>IDENTIFICATION</scope>
</reference>
<dbReference type="SUPFAM" id="SSF48726">
    <property type="entry name" value="Immunoglobulin"/>
    <property type="match status" value="2"/>
</dbReference>
<dbReference type="InterPro" id="IPR036179">
    <property type="entry name" value="Ig-like_dom_sf"/>
</dbReference>
<dbReference type="PANTHER" id="PTHR46484">
    <property type="entry name" value="SI:CH211-171H4.5-RELATED"/>
    <property type="match status" value="1"/>
</dbReference>
<accession>A0A3B4FMQ2</accession>
<dbReference type="Gene3D" id="2.60.40.10">
    <property type="entry name" value="Immunoglobulins"/>
    <property type="match status" value="2"/>
</dbReference>
<name>A0A3B4FMQ2_9CICH</name>
<dbReference type="Ensembl" id="ENSPNYT00000011293.1">
    <property type="protein sequence ID" value="ENSPNYP00000011028.1"/>
    <property type="gene ID" value="ENSPNYG00000008342.1"/>
</dbReference>
<evidence type="ECO:0008006" key="2">
    <source>
        <dbReference type="Google" id="ProtNLM"/>
    </source>
</evidence>
<dbReference type="PANTHER" id="PTHR46484:SF7">
    <property type="entry name" value="MYELIN-ASSOCIATED GLYCOPROTEIN-LIKE-RELATED"/>
    <property type="match status" value="1"/>
</dbReference>
<sequence>LKNKCNSLLALFLFADTKWKINPKAKSVVIPCTYNYPRPSSKKIINSWLGFWKKGNKVVATSIQKWKLPVEYKKRTQFLGKLRTRNCTMLLDSVRSTDVGPFYFRIEMPQYKSFSYTQNAVSIDVIRNPPSPTLSVEVNDQAYATCSVFHSCPSIPPQFSWSHTGVIKRQWKKVNAWNWQTVSTLTFLPLATDFNKPLNCTVRHRGGKELSLQHGKLNLPHPNSDLVASWTKAK</sequence>
<proteinExistence type="predicted"/>
<dbReference type="AlphaFoldDB" id="A0A3B4FMQ2"/>
<dbReference type="GeneTree" id="ENSGT01150000286924"/>
<evidence type="ECO:0000313" key="1">
    <source>
        <dbReference type="Ensembl" id="ENSPNYP00000011028.1"/>
    </source>
</evidence>
<dbReference type="InterPro" id="IPR013783">
    <property type="entry name" value="Ig-like_fold"/>
</dbReference>